<accession>A0ABD4Z4M2</accession>
<evidence type="ECO:0000313" key="7">
    <source>
        <dbReference type="EMBL" id="MDK6028271.1"/>
    </source>
</evidence>
<dbReference type="GO" id="GO:0005524">
    <property type="term" value="F:ATP binding"/>
    <property type="evidence" value="ECO:0007669"/>
    <property type="project" value="UniProtKB-UniRule"/>
</dbReference>
<organism evidence="7 8">
    <name type="scientific">Ignisphaera cupida</name>
    <dbReference type="NCBI Taxonomy" id="3050454"/>
    <lineage>
        <taxon>Archaea</taxon>
        <taxon>Thermoproteota</taxon>
        <taxon>Thermoprotei</taxon>
        <taxon>Desulfurococcales</taxon>
        <taxon>Desulfurococcaceae</taxon>
        <taxon>Ignisphaera</taxon>
    </lineage>
</organism>
<dbReference type="CDD" id="cd08768">
    <property type="entry name" value="Cdc6_C"/>
    <property type="match status" value="1"/>
</dbReference>
<evidence type="ECO:0000256" key="3">
    <source>
        <dbReference type="ARBA" id="ARBA00022741"/>
    </source>
</evidence>
<dbReference type="Gene3D" id="3.40.50.300">
    <property type="entry name" value="P-loop containing nucleotide triphosphate hydrolases"/>
    <property type="match status" value="1"/>
</dbReference>
<dbReference type="InterPro" id="IPR036390">
    <property type="entry name" value="WH_DNA-bd_sf"/>
</dbReference>
<name>A0ABD4Z4M2_9CREN</name>
<dbReference type="InterPro" id="IPR036388">
    <property type="entry name" value="WH-like_DNA-bd_sf"/>
</dbReference>
<dbReference type="InterPro" id="IPR015163">
    <property type="entry name" value="Cdc6_C"/>
</dbReference>
<dbReference type="GO" id="GO:0006260">
    <property type="term" value="P:DNA replication"/>
    <property type="evidence" value="ECO:0007669"/>
    <property type="project" value="UniProtKB-UniRule"/>
</dbReference>
<dbReference type="Pfam" id="PF09079">
    <property type="entry name" value="WHD_Cdc6"/>
    <property type="match status" value="1"/>
</dbReference>
<dbReference type="Gene3D" id="1.10.10.10">
    <property type="entry name" value="Winged helix-like DNA-binding domain superfamily/Winged helix DNA-binding domain"/>
    <property type="match status" value="1"/>
</dbReference>
<proteinExistence type="inferred from homology"/>
<feature type="domain" description="Cdc6 C-terminal" evidence="6">
    <location>
        <begin position="315"/>
        <end position="398"/>
    </location>
</feature>
<evidence type="ECO:0000313" key="8">
    <source>
        <dbReference type="Proteomes" id="UP001529235"/>
    </source>
</evidence>
<evidence type="ECO:0000256" key="5">
    <source>
        <dbReference type="HAMAP-Rule" id="MF_01407"/>
    </source>
</evidence>
<dbReference type="NCBIfam" id="NF001623">
    <property type="entry name" value="PRK00411.1-1"/>
    <property type="match status" value="1"/>
</dbReference>
<feature type="binding site" evidence="5">
    <location>
        <position position="226"/>
    </location>
    <ligand>
        <name>ATP</name>
        <dbReference type="ChEBI" id="CHEBI:30616"/>
    </ligand>
</feature>
<dbReference type="Pfam" id="PF13401">
    <property type="entry name" value="AAA_22"/>
    <property type="match status" value="1"/>
</dbReference>
<comment type="similarity">
    <text evidence="1 5">Belongs to the CDC6/cdc18 family.</text>
</comment>
<dbReference type="InterPro" id="IPR050311">
    <property type="entry name" value="ORC1/CDC6"/>
</dbReference>
<evidence type="ECO:0000256" key="4">
    <source>
        <dbReference type="ARBA" id="ARBA00022840"/>
    </source>
</evidence>
<comment type="function">
    <text evidence="5">Involved in regulation of DNA replication.</text>
</comment>
<feature type="binding site" evidence="5">
    <location>
        <begin position="68"/>
        <end position="72"/>
    </location>
    <ligand>
        <name>ATP</name>
        <dbReference type="ChEBI" id="CHEBI:30616"/>
    </ligand>
</feature>
<keyword evidence="4 5" id="KW-0067">ATP-binding</keyword>
<evidence type="ECO:0000256" key="1">
    <source>
        <dbReference type="ARBA" id="ARBA00006184"/>
    </source>
</evidence>
<dbReference type="InterPro" id="IPR027417">
    <property type="entry name" value="P-loop_NTPase"/>
</dbReference>
<dbReference type="SUPFAM" id="SSF46785">
    <property type="entry name" value="Winged helix' DNA-binding domain"/>
    <property type="match status" value="1"/>
</dbReference>
<evidence type="ECO:0000256" key="2">
    <source>
        <dbReference type="ARBA" id="ARBA00022705"/>
    </source>
</evidence>
<dbReference type="EMBL" id="JASNVW010000001">
    <property type="protein sequence ID" value="MDK6028271.1"/>
    <property type="molecule type" value="Genomic_DNA"/>
</dbReference>
<dbReference type="NCBIfam" id="TIGR02928">
    <property type="entry name" value="orc1/cdc6 family replication initiation protein"/>
    <property type="match status" value="1"/>
</dbReference>
<dbReference type="Proteomes" id="UP001529235">
    <property type="component" value="Unassembled WGS sequence"/>
</dbReference>
<dbReference type="InterPro" id="IPR049945">
    <property type="entry name" value="AAA_22"/>
</dbReference>
<feature type="binding site" evidence="5">
    <location>
        <position position="214"/>
    </location>
    <ligand>
        <name>ATP</name>
        <dbReference type="ChEBI" id="CHEBI:30616"/>
    </ligand>
</feature>
<evidence type="ECO:0000259" key="6">
    <source>
        <dbReference type="SMART" id="SM01074"/>
    </source>
</evidence>
<dbReference type="InterPro" id="IPR055237">
    <property type="entry name" value="Cdc6_lid"/>
</dbReference>
<keyword evidence="3 5" id="KW-0547">Nucleotide-binding</keyword>
<reference evidence="7 8" key="1">
    <citation type="submission" date="2023-05" db="EMBL/GenBank/DDBJ databases">
        <title>A new hyperthermophilic archaea 'Ignisphaera cupida' sp. nov. and description of the family 'Ignisphaeraceae' fam. nov.</title>
        <authorList>
            <person name="Podosokorskaya O.A."/>
            <person name="Elcheninov A.G."/>
            <person name="Klukina A."/>
            <person name="Merkel A.Y."/>
        </authorList>
    </citation>
    <scope>NUCLEOTIDE SEQUENCE [LARGE SCALE GENOMIC DNA]</scope>
    <source>
        <strain evidence="7 8">4213-co</strain>
    </source>
</reference>
<keyword evidence="8" id="KW-1185">Reference proteome</keyword>
<dbReference type="RefSeq" id="WP_285273239.1">
    <property type="nucleotide sequence ID" value="NZ_JASNVW010000001.1"/>
</dbReference>
<dbReference type="PANTHER" id="PTHR10763:SF31">
    <property type="entry name" value="ORC1-TYPE DNA REPLICATION PROTEIN 2"/>
    <property type="match status" value="1"/>
</dbReference>
<dbReference type="InterPro" id="IPR014277">
    <property type="entry name" value="Orc1/Cdc6_arc"/>
</dbReference>
<dbReference type="PANTHER" id="PTHR10763">
    <property type="entry name" value="CELL DIVISION CONTROL PROTEIN 6-RELATED"/>
    <property type="match status" value="1"/>
</dbReference>
<dbReference type="SUPFAM" id="SSF52540">
    <property type="entry name" value="P-loop containing nucleoside triphosphate hydrolases"/>
    <property type="match status" value="1"/>
</dbReference>
<sequence>MSINNIVESVINRVSVFKNRSVLDRSYIPDNLPHRENQLAMLAELFKPIITSPGTVSITALLIGDVGVGKTVTSYVFGRELTKIAERKGIKLKYVHVNCHSARTLYGVVQSIAASFSLTIPFRGLSPREMMLIILNHMKKNDMYALIALDEFGYFVRVAGNDAIYFLVRLYDEYPEAEKRLHYIFITRNLDVLGILDPATESYITKHIIKFEPYKASELFDILKQRRDLAFYENTVDDGILKFIADVEGYDRGGKGNARAAIEILLRAGIAADYEGSQKVFLEHVRKAIGEINEELLVEISDNLQFLQLHELIVLKAIVRRLKKSSEAYVKMGDVEEEYRYLCQLYNIKPRKHTQVYEYVRTLKNMGIINSRTSSKGLRGRTTLISLPIPLEPFEKRIDELIDKRVLEEAST</sequence>
<dbReference type="Gene3D" id="1.10.8.60">
    <property type="match status" value="1"/>
</dbReference>
<dbReference type="HAMAP" id="MF_01407">
    <property type="entry name" value="ORC1_type_DNA_replic_protein"/>
    <property type="match status" value="1"/>
</dbReference>
<dbReference type="Pfam" id="PF22703">
    <property type="entry name" value="Cdc6_lid"/>
    <property type="match status" value="1"/>
</dbReference>
<gene>
    <name evidence="7" type="ORF">QPL79_02690</name>
</gene>
<dbReference type="AlphaFoldDB" id="A0ABD4Z4M2"/>
<dbReference type="SMART" id="SM01074">
    <property type="entry name" value="Cdc6_C"/>
    <property type="match status" value="1"/>
</dbReference>
<comment type="caution">
    <text evidence="7">The sequence shown here is derived from an EMBL/GenBank/DDBJ whole genome shotgun (WGS) entry which is preliminary data.</text>
</comment>
<protein>
    <recommendedName>
        <fullName evidence="5">ORC1-type DNA replication protein</fullName>
    </recommendedName>
</protein>
<keyword evidence="2 5" id="KW-0235">DNA replication</keyword>